<dbReference type="Proteomes" id="UP000294444">
    <property type="component" value="Chromosome"/>
</dbReference>
<feature type="transmembrane region" description="Helical" evidence="1">
    <location>
        <begin position="6"/>
        <end position="27"/>
    </location>
</feature>
<evidence type="ECO:0000256" key="1">
    <source>
        <dbReference type="SAM" id="Phobius"/>
    </source>
</evidence>
<dbReference type="Pfam" id="PF00892">
    <property type="entry name" value="EamA"/>
    <property type="match status" value="1"/>
</dbReference>
<dbReference type="FunFam" id="1.10.3730.20:FF:000009">
    <property type="entry name" value="EamA family transporter"/>
    <property type="match status" value="1"/>
</dbReference>
<dbReference type="InterPro" id="IPR000620">
    <property type="entry name" value="EamA_dom"/>
</dbReference>
<keyword evidence="1" id="KW-1133">Transmembrane helix</keyword>
<gene>
    <name evidence="3" type="ORF">EXH44_06025</name>
</gene>
<reference evidence="3 4" key="1">
    <citation type="submission" date="2019-03" db="EMBL/GenBank/DDBJ databases">
        <authorList>
            <person name="Che Y."/>
            <person name="Zhou L."/>
        </authorList>
    </citation>
    <scope>NUCLEOTIDE SEQUENCE [LARGE SCALE GENOMIC DNA]</scope>
    <source>
        <strain evidence="3 4">AIFJ1607</strain>
    </source>
</reference>
<keyword evidence="1" id="KW-0472">Membrane</keyword>
<evidence type="ECO:0000313" key="4">
    <source>
        <dbReference type="Proteomes" id="UP000294444"/>
    </source>
</evidence>
<feature type="transmembrane region" description="Helical" evidence="1">
    <location>
        <begin position="122"/>
        <end position="140"/>
    </location>
</feature>
<dbReference type="RefSeq" id="WP_162856676.1">
    <property type="nucleotide sequence ID" value="NZ_CP038145.1"/>
</dbReference>
<feature type="transmembrane region" description="Helical" evidence="1">
    <location>
        <begin position="67"/>
        <end position="85"/>
    </location>
</feature>
<dbReference type="GO" id="GO:0016020">
    <property type="term" value="C:membrane"/>
    <property type="evidence" value="ECO:0007669"/>
    <property type="project" value="InterPro"/>
</dbReference>
<feature type="transmembrane region" description="Helical" evidence="1">
    <location>
        <begin position="97"/>
        <end position="116"/>
    </location>
</feature>
<feature type="transmembrane region" description="Helical" evidence="1">
    <location>
        <begin position="34"/>
        <end position="55"/>
    </location>
</feature>
<keyword evidence="1" id="KW-0812">Transmembrane</keyword>
<feature type="domain" description="EamA" evidence="2">
    <location>
        <begin position="5"/>
        <end position="138"/>
    </location>
</feature>
<protein>
    <submittedName>
        <fullName evidence="3">EamA family transporter</fullName>
    </submittedName>
</protein>
<dbReference type="PANTHER" id="PTHR22911">
    <property type="entry name" value="ACYL-MALONYL CONDENSING ENZYME-RELATED"/>
    <property type="match status" value="1"/>
</dbReference>
<organism evidence="3 4">
    <name type="scientific">Actinobacillus indolicus</name>
    <dbReference type="NCBI Taxonomy" id="51049"/>
    <lineage>
        <taxon>Bacteria</taxon>
        <taxon>Pseudomonadati</taxon>
        <taxon>Pseudomonadota</taxon>
        <taxon>Gammaproteobacteria</taxon>
        <taxon>Pasteurellales</taxon>
        <taxon>Pasteurellaceae</taxon>
        <taxon>Actinobacillus</taxon>
    </lineage>
</organism>
<sequence>MSQEWLYWALASALFASLTAIFAKVGLQGMDSDFATFIRTIVIIIALVAFLTYSGKWQPLGSLTSKNWAFLILSGLATGASWLAYFKALQMGNASQVAPIDKFSIVLVTLFAVLFLGERPSGQDWVGIGLITAGVLFLAIKR</sequence>
<dbReference type="SUPFAM" id="SSF103481">
    <property type="entry name" value="Multidrug resistance efflux transporter EmrE"/>
    <property type="match status" value="1"/>
</dbReference>
<name>A0A4P7CIK3_9PAST</name>
<accession>A0A4P7CIK3</accession>
<dbReference type="PANTHER" id="PTHR22911:SF137">
    <property type="entry name" value="SOLUTE CARRIER FAMILY 35 MEMBER G2-RELATED"/>
    <property type="match status" value="1"/>
</dbReference>
<dbReference type="KEGG" id="aio:EXH44_06025"/>
<evidence type="ECO:0000313" key="3">
    <source>
        <dbReference type="EMBL" id="QBQ63824.1"/>
    </source>
</evidence>
<dbReference type="InterPro" id="IPR037185">
    <property type="entry name" value="EmrE-like"/>
</dbReference>
<dbReference type="AlphaFoldDB" id="A0A4P7CIK3"/>
<evidence type="ECO:0000259" key="2">
    <source>
        <dbReference type="Pfam" id="PF00892"/>
    </source>
</evidence>
<proteinExistence type="predicted"/>
<dbReference type="EMBL" id="CP038145">
    <property type="protein sequence ID" value="QBQ63824.1"/>
    <property type="molecule type" value="Genomic_DNA"/>
</dbReference>
<keyword evidence="4" id="KW-1185">Reference proteome</keyword>
<dbReference type="Gene3D" id="1.10.3730.20">
    <property type="match status" value="1"/>
</dbReference>